<evidence type="ECO:0000313" key="3">
    <source>
        <dbReference type="Proteomes" id="UP000299102"/>
    </source>
</evidence>
<gene>
    <name evidence="2" type="ORF">EVAR_2279_1</name>
</gene>
<evidence type="ECO:0000256" key="1">
    <source>
        <dbReference type="SAM" id="MobiDB-lite"/>
    </source>
</evidence>
<name>A0A4C1SHY2_EUMVA</name>
<dbReference type="Proteomes" id="UP000299102">
    <property type="component" value="Unassembled WGS sequence"/>
</dbReference>
<accession>A0A4C1SHY2</accession>
<keyword evidence="3" id="KW-1185">Reference proteome</keyword>
<reference evidence="2 3" key="1">
    <citation type="journal article" date="2019" name="Commun. Biol.">
        <title>The bagworm genome reveals a unique fibroin gene that provides high tensile strength.</title>
        <authorList>
            <person name="Kono N."/>
            <person name="Nakamura H."/>
            <person name="Ohtoshi R."/>
            <person name="Tomita M."/>
            <person name="Numata K."/>
            <person name="Arakawa K."/>
        </authorList>
    </citation>
    <scope>NUCLEOTIDE SEQUENCE [LARGE SCALE GENOMIC DNA]</scope>
</reference>
<proteinExistence type="predicted"/>
<evidence type="ECO:0000313" key="2">
    <source>
        <dbReference type="EMBL" id="GBP00987.1"/>
    </source>
</evidence>
<dbReference type="AlphaFoldDB" id="A0A4C1SHY2"/>
<comment type="caution">
    <text evidence="2">The sequence shown here is derived from an EMBL/GenBank/DDBJ whole genome shotgun (WGS) entry which is preliminary data.</text>
</comment>
<dbReference type="EMBL" id="BGZK01000007">
    <property type="protein sequence ID" value="GBP00987.1"/>
    <property type="molecule type" value="Genomic_DNA"/>
</dbReference>
<organism evidence="2 3">
    <name type="scientific">Eumeta variegata</name>
    <name type="common">Bagworm moth</name>
    <name type="synonym">Eumeta japonica</name>
    <dbReference type="NCBI Taxonomy" id="151549"/>
    <lineage>
        <taxon>Eukaryota</taxon>
        <taxon>Metazoa</taxon>
        <taxon>Ecdysozoa</taxon>
        <taxon>Arthropoda</taxon>
        <taxon>Hexapoda</taxon>
        <taxon>Insecta</taxon>
        <taxon>Pterygota</taxon>
        <taxon>Neoptera</taxon>
        <taxon>Endopterygota</taxon>
        <taxon>Lepidoptera</taxon>
        <taxon>Glossata</taxon>
        <taxon>Ditrysia</taxon>
        <taxon>Tineoidea</taxon>
        <taxon>Psychidae</taxon>
        <taxon>Oiketicinae</taxon>
        <taxon>Eumeta</taxon>
    </lineage>
</organism>
<dbReference type="OrthoDB" id="9979246at2759"/>
<feature type="region of interest" description="Disordered" evidence="1">
    <location>
        <begin position="17"/>
        <end position="45"/>
    </location>
</feature>
<sequence>MAFIERVISTRPYTCPREGRALTAGPRRGSYESTPARPTESFNNDPHLLTGFGNDRHLEEKSRFGPGLRSELTMKSVSGARTEPGLKQRVTSGSLSWKRLGSEVILQLSTRARFVFNIKITGLKTLEPVLCYFLRHCIKSVGHRCLDAHSQPHSSFQCVASLSGRNKISDGRVSRHQNLKRLIEEGIVGLREEEWSDGGGSGPSEFSLTGLEVLMLYKYI</sequence>
<protein>
    <submittedName>
        <fullName evidence="2">Uncharacterized protein</fullName>
    </submittedName>
</protein>